<gene>
    <name evidence="2" type="ORF">BLX24_23860</name>
</gene>
<feature type="transmembrane region" description="Helical" evidence="1">
    <location>
        <begin position="44"/>
        <end position="64"/>
    </location>
</feature>
<sequence>MGVSYLYPIVVHGFFCLFYIRNPYPLIGQGCLKNGYLRRMKYTCKLLILCLLGHFTAFGQYMGIGGATNPQYPLDVNGQIRIRQQATNGAGIWFNKPDNTLGSFIGQTAAGHFGIANNAAGNWSFVFDHTNTRIGIGTDAPVNPLTIRYSGNGFAQISENGAVSLGTYVSNTSAYIQTNSNHPLRFATNNANAQMTLATNGFVGIGNLTPAYPLSFSNSVGDKISLWSTNPALATAPHYGLGIQGARFQLFAPTATDNIVFGIGNSGDFTENVRFTGDGKVGIGSVSPGLGGLVVDKKVGAVNAVFGANTSGIAIETNWPGIGFNSYFNNGRKAITPGFGALIGQDPISGRMYIMNSPVSIATANGDMATVERISILPNGNVGLGTINPASALTVKPVSAAIGLDHTSPDGTVRVGTYASSTGGGTAAIQTHSNHPLSFATNGGSPRMTIGTNGNVGIGTTDPQARLHVSGSVRLATGDQGNGKVLTSDAEGDATWQKAGYGAVELFGGNVQVGSIFVFIASGEQIVVPEVQDDDNRYTDGNYTVGKAGYYSINGRLTASFSSSGNSSFSYRYAVRIFVNGASRRTGTYGYTSYSANAYDTTRYPATLNSIIYCEAGDVISFRLATQDSTGNWGLSSAQFTIIKL</sequence>
<comment type="caution">
    <text evidence="2">The sequence shown here is derived from an EMBL/GenBank/DDBJ whole genome shotgun (WGS) entry which is preliminary data.</text>
</comment>
<keyword evidence="1" id="KW-0472">Membrane</keyword>
<feature type="transmembrane region" description="Helical" evidence="1">
    <location>
        <begin position="6"/>
        <end position="24"/>
    </location>
</feature>
<evidence type="ECO:0000313" key="2">
    <source>
        <dbReference type="EMBL" id="OIN56666.1"/>
    </source>
</evidence>
<dbReference type="AlphaFoldDB" id="A0A1S2VEP5"/>
<keyword evidence="3" id="KW-1185">Reference proteome</keyword>
<proteinExistence type="predicted"/>
<dbReference type="Proteomes" id="UP000181790">
    <property type="component" value="Unassembled WGS sequence"/>
</dbReference>
<reference evidence="2 3" key="1">
    <citation type="submission" date="2016-10" db="EMBL/GenBank/DDBJ databases">
        <title>Arsenicibacter rosenii gen. nov., sp. nov., an efficient arsenic-methylating bacterium isolated from an arsenic-contaminated paddy soil.</title>
        <authorList>
            <person name="Huang K."/>
        </authorList>
    </citation>
    <scope>NUCLEOTIDE SEQUENCE [LARGE SCALE GENOMIC DNA]</scope>
    <source>
        <strain evidence="2 3">SM-1</strain>
    </source>
</reference>
<dbReference type="EMBL" id="MORL01000020">
    <property type="protein sequence ID" value="OIN56666.1"/>
    <property type="molecule type" value="Genomic_DNA"/>
</dbReference>
<accession>A0A1S2VEP5</accession>
<evidence type="ECO:0000313" key="3">
    <source>
        <dbReference type="Proteomes" id="UP000181790"/>
    </source>
</evidence>
<evidence type="ECO:0000256" key="1">
    <source>
        <dbReference type="SAM" id="Phobius"/>
    </source>
</evidence>
<name>A0A1S2VEP5_9BACT</name>
<keyword evidence="1" id="KW-1133">Transmembrane helix</keyword>
<protein>
    <recommendedName>
        <fullName evidence="4">C1q domain-containing protein</fullName>
    </recommendedName>
</protein>
<organism evidence="2 3">
    <name type="scientific">Arsenicibacter rosenii</name>
    <dbReference type="NCBI Taxonomy" id="1750698"/>
    <lineage>
        <taxon>Bacteria</taxon>
        <taxon>Pseudomonadati</taxon>
        <taxon>Bacteroidota</taxon>
        <taxon>Cytophagia</taxon>
        <taxon>Cytophagales</taxon>
        <taxon>Spirosomataceae</taxon>
        <taxon>Arsenicibacter</taxon>
    </lineage>
</organism>
<keyword evidence="1" id="KW-0812">Transmembrane</keyword>
<evidence type="ECO:0008006" key="4">
    <source>
        <dbReference type="Google" id="ProtNLM"/>
    </source>
</evidence>